<evidence type="ECO:0000313" key="6">
    <source>
        <dbReference type="Proteomes" id="UP001597299"/>
    </source>
</evidence>
<dbReference type="RefSeq" id="WP_378295569.1">
    <property type="nucleotide sequence ID" value="NZ_JBHUHD010000001.1"/>
</dbReference>
<comment type="similarity">
    <text evidence="1">Belongs to the transglycosylase Slt family.</text>
</comment>
<accession>A0ABW4YSN6</accession>
<feature type="domain" description="Transglycosylase SLT" evidence="4">
    <location>
        <begin position="99"/>
        <end position="195"/>
    </location>
</feature>
<evidence type="ECO:0000256" key="1">
    <source>
        <dbReference type="ARBA" id="ARBA00007734"/>
    </source>
</evidence>
<gene>
    <name evidence="5" type="ORF">ACFSNC_02585</name>
</gene>
<reference evidence="6" key="1">
    <citation type="journal article" date="2019" name="Int. J. Syst. Evol. Microbiol.">
        <title>The Global Catalogue of Microorganisms (GCM) 10K type strain sequencing project: providing services to taxonomists for standard genome sequencing and annotation.</title>
        <authorList>
            <consortium name="The Broad Institute Genomics Platform"/>
            <consortium name="The Broad Institute Genome Sequencing Center for Infectious Disease"/>
            <person name="Wu L."/>
            <person name="Ma J."/>
        </authorList>
    </citation>
    <scope>NUCLEOTIDE SEQUENCE [LARGE SCALE GENOMIC DNA]</scope>
    <source>
        <strain evidence="6">CCM 7435</strain>
    </source>
</reference>
<keyword evidence="3" id="KW-1133">Transmembrane helix</keyword>
<dbReference type="PANTHER" id="PTHR37423:SF2">
    <property type="entry name" value="MEMBRANE-BOUND LYTIC MUREIN TRANSGLYCOSYLASE C"/>
    <property type="match status" value="1"/>
</dbReference>
<feature type="transmembrane region" description="Helical" evidence="3">
    <location>
        <begin position="54"/>
        <end position="73"/>
    </location>
</feature>
<dbReference type="Gene3D" id="1.10.530.10">
    <property type="match status" value="1"/>
</dbReference>
<dbReference type="InterPro" id="IPR023346">
    <property type="entry name" value="Lysozyme-like_dom_sf"/>
</dbReference>
<evidence type="ECO:0000313" key="5">
    <source>
        <dbReference type="EMBL" id="MFD2139280.1"/>
    </source>
</evidence>
<dbReference type="Pfam" id="PF01464">
    <property type="entry name" value="SLT"/>
    <property type="match status" value="1"/>
</dbReference>
<dbReference type="CDD" id="cd00254">
    <property type="entry name" value="LT-like"/>
    <property type="match status" value="1"/>
</dbReference>
<comment type="caution">
    <text evidence="5">The sequence shown here is derived from an EMBL/GenBank/DDBJ whole genome shotgun (WGS) entry which is preliminary data.</text>
</comment>
<dbReference type="SUPFAM" id="SSF53955">
    <property type="entry name" value="Lysozyme-like"/>
    <property type="match status" value="1"/>
</dbReference>
<organism evidence="5 6">
    <name type="scientific">Ancylobacter oerskovii</name>
    <dbReference type="NCBI Taxonomy" id="459519"/>
    <lineage>
        <taxon>Bacteria</taxon>
        <taxon>Pseudomonadati</taxon>
        <taxon>Pseudomonadota</taxon>
        <taxon>Alphaproteobacteria</taxon>
        <taxon>Hyphomicrobiales</taxon>
        <taxon>Xanthobacteraceae</taxon>
        <taxon>Ancylobacter</taxon>
    </lineage>
</organism>
<keyword evidence="3" id="KW-0812">Transmembrane</keyword>
<dbReference type="InterPro" id="IPR008258">
    <property type="entry name" value="Transglycosylase_SLT_dom_1"/>
</dbReference>
<comment type="similarity">
    <text evidence="2">Belongs to the virb1 family.</text>
</comment>
<evidence type="ECO:0000256" key="3">
    <source>
        <dbReference type="SAM" id="Phobius"/>
    </source>
</evidence>
<dbReference type="EMBL" id="JBHUHD010000001">
    <property type="protein sequence ID" value="MFD2139280.1"/>
    <property type="molecule type" value="Genomic_DNA"/>
</dbReference>
<protein>
    <submittedName>
        <fullName evidence="5">Lytic transglycosylase domain-containing protein</fullName>
    </submittedName>
</protein>
<dbReference type="PANTHER" id="PTHR37423">
    <property type="entry name" value="SOLUBLE LYTIC MUREIN TRANSGLYCOSYLASE-RELATED"/>
    <property type="match status" value="1"/>
</dbReference>
<keyword evidence="3" id="KW-0472">Membrane</keyword>
<keyword evidence="6" id="KW-1185">Reference proteome</keyword>
<sequence>MPIGHSRDDELASAQLFPNSWTIEASLETDFPSHFPVSFIDLERLISRMARHSLTLRTAFFTLLAFTSGINIATARPITDLKSFDEAPSFNSSFVALVDREARANGIPIALARAVVRIESNWNPGVTGSAGEVGLMQIKHPTARAMGYQGTRKALYDPETNVKWGMRYLAGAYRLAGGDTCGTVMRYQGGHGATRMSSIAVSYCSKARTIMASN</sequence>
<dbReference type="Proteomes" id="UP001597299">
    <property type="component" value="Unassembled WGS sequence"/>
</dbReference>
<proteinExistence type="inferred from homology"/>
<evidence type="ECO:0000259" key="4">
    <source>
        <dbReference type="Pfam" id="PF01464"/>
    </source>
</evidence>
<evidence type="ECO:0000256" key="2">
    <source>
        <dbReference type="ARBA" id="ARBA00009387"/>
    </source>
</evidence>
<name>A0ABW4YSN6_9HYPH</name>